<evidence type="ECO:0000256" key="8">
    <source>
        <dbReference type="ARBA" id="ARBA00023136"/>
    </source>
</evidence>
<name>A0AAF0IEX7_9EURO</name>
<dbReference type="Pfam" id="PF00153">
    <property type="entry name" value="Mito_carr"/>
    <property type="match status" value="4"/>
</dbReference>
<gene>
    <name evidence="13" type="ORF">PRK78_000911</name>
</gene>
<keyword evidence="8 9" id="KW-0472">Membrane</keyword>
<protein>
    <recommendedName>
        <fullName evidence="15">Mitochondrial thiamine pyrophosphate carrier 1</fullName>
    </recommendedName>
</protein>
<keyword evidence="2 10" id="KW-0813">Transport</keyword>
<evidence type="ECO:0000256" key="2">
    <source>
        <dbReference type="ARBA" id="ARBA00022448"/>
    </source>
</evidence>
<evidence type="ECO:0000256" key="9">
    <source>
        <dbReference type="PROSITE-ProRule" id="PRU00282"/>
    </source>
</evidence>
<evidence type="ECO:0000256" key="3">
    <source>
        <dbReference type="ARBA" id="ARBA00022692"/>
    </source>
</evidence>
<keyword evidence="14" id="KW-1185">Reference proteome</keyword>
<keyword evidence="7" id="KW-0496">Mitochondrion</keyword>
<feature type="region of interest" description="Disordered" evidence="11">
    <location>
        <begin position="1"/>
        <end position="40"/>
    </location>
</feature>
<dbReference type="PRINTS" id="PR00926">
    <property type="entry name" value="MITOCARRIER"/>
</dbReference>
<dbReference type="GO" id="GO:1990519">
    <property type="term" value="P:pyrimidine nucleotide import into mitochondrion"/>
    <property type="evidence" value="ECO:0007669"/>
    <property type="project" value="TreeGrafter"/>
</dbReference>
<evidence type="ECO:0000256" key="7">
    <source>
        <dbReference type="ARBA" id="ARBA00023128"/>
    </source>
</evidence>
<dbReference type="Proteomes" id="UP001219355">
    <property type="component" value="Chromosome 1"/>
</dbReference>
<feature type="transmembrane region" description="Helical" evidence="12">
    <location>
        <begin position="127"/>
        <end position="149"/>
    </location>
</feature>
<reference evidence="13" key="1">
    <citation type="submission" date="2023-03" db="EMBL/GenBank/DDBJ databases">
        <title>Emydomyces testavorans Genome Sequence.</title>
        <authorList>
            <person name="Hoyer L."/>
        </authorList>
    </citation>
    <scope>NUCLEOTIDE SEQUENCE</scope>
    <source>
        <strain evidence="13">16-2883</strain>
    </source>
</reference>
<dbReference type="GO" id="GO:0005743">
    <property type="term" value="C:mitochondrial inner membrane"/>
    <property type="evidence" value="ECO:0007669"/>
    <property type="project" value="UniProtKB-SubCell"/>
</dbReference>
<accession>A0AAF0IEX7</accession>
<proteinExistence type="inferred from homology"/>
<dbReference type="PANTHER" id="PTHR45829">
    <property type="entry name" value="MITOCHONDRIAL CARRIER PROTEIN RIM2"/>
    <property type="match status" value="1"/>
</dbReference>
<evidence type="ECO:0000256" key="10">
    <source>
        <dbReference type="RuleBase" id="RU000488"/>
    </source>
</evidence>
<dbReference type="InterPro" id="IPR018108">
    <property type="entry name" value="MCP_transmembrane"/>
</dbReference>
<comment type="subcellular location">
    <subcellularLocation>
        <location evidence="1">Mitochondrion inner membrane</location>
        <topology evidence="1">Multi-pass membrane protein</topology>
    </subcellularLocation>
</comment>
<evidence type="ECO:0000256" key="1">
    <source>
        <dbReference type="ARBA" id="ARBA00004448"/>
    </source>
</evidence>
<evidence type="ECO:0000313" key="13">
    <source>
        <dbReference type="EMBL" id="WEW55480.1"/>
    </source>
</evidence>
<dbReference type="EMBL" id="CP120627">
    <property type="protein sequence ID" value="WEW55480.1"/>
    <property type="molecule type" value="Genomic_DNA"/>
</dbReference>
<dbReference type="InterPro" id="IPR023395">
    <property type="entry name" value="MCP_dom_sf"/>
</dbReference>
<keyword evidence="3 9" id="KW-0812">Transmembrane</keyword>
<keyword evidence="4" id="KW-0677">Repeat</keyword>
<evidence type="ECO:0000256" key="12">
    <source>
        <dbReference type="SAM" id="Phobius"/>
    </source>
</evidence>
<feature type="region of interest" description="Disordered" evidence="11">
    <location>
        <begin position="326"/>
        <end position="348"/>
    </location>
</feature>
<feature type="repeat" description="Solcar" evidence="9">
    <location>
        <begin position="58"/>
        <end position="156"/>
    </location>
</feature>
<evidence type="ECO:0000313" key="14">
    <source>
        <dbReference type="Proteomes" id="UP001219355"/>
    </source>
</evidence>
<dbReference type="AlphaFoldDB" id="A0AAF0IEX7"/>
<dbReference type="PROSITE" id="PS50920">
    <property type="entry name" value="SOLCAR"/>
    <property type="match status" value="3"/>
</dbReference>
<feature type="transmembrane region" description="Helical" evidence="12">
    <location>
        <begin position="169"/>
        <end position="189"/>
    </location>
</feature>
<dbReference type="InterPro" id="IPR002067">
    <property type="entry name" value="MCP"/>
</dbReference>
<dbReference type="GO" id="GO:0015218">
    <property type="term" value="F:pyrimidine nucleotide transmembrane transporter activity"/>
    <property type="evidence" value="ECO:0007669"/>
    <property type="project" value="InterPro"/>
</dbReference>
<keyword evidence="6 12" id="KW-1133">Transmembrane helix</keyword>
<dbReference type="Gene3D" id="1.50.40.10">
    <property type="entry name" value="Mitochondrial carrier domain"/>
    <property type="match status" value="1"/>
</dbReference>
<evidence type="ECO:0000256" key="11">
    <source>
        <dbReference type="SAM" id="MobiDB-lite"/>
    </source>
</evidence>
<dbReference type="InterPro" id="IPR049562">
    <property type="entry name" value="SLC25A33/36-like"/>
</dbReference>
<dbReference type="PANTHER" id="PTHR45829:SF1">
    <property type="entry name" value="CARRIER PROTEIN, PUTATIVE (AFU_ORTHOLOGUE AFUA_4G06780)-RELATED"/>
    <property type="match status" value="1"/>
</dbReference>
<feature type="repeat" description="Solcar" evidence="9">
    <location>
        <begin position="163"/>
        <end position="257"/>
    </location>
</feature>
<evidence type="ECO:0000256" key="5">
    <source>
        <dbReference type="ARBA" id="ARBA00022792"/>
    </source>
</evidence>
<keyword evidence="5" id="KW-0999">Mitochondrion inner membrane</keyword>
<evidence type="ECO:0000256" key="4">
    <source>
        <dbReference type="ARBA" id="ARBA00022737"/>
    </source>
</evidence>
<comment type="similarity">
    <text evidence="10">Belongs to the mitochondrial carrier (TC 2.A.29) family.</text>
</comment>
<organism evidence="13 14">
    <name type="scientific">Emydomyces testavorans</name>
    <dbReference type="NCBI Taxonomy" id="2070801"/>
    <lineage>
        <taxon>Eukaryota</taxon>
        <taxon>Fungi</taxon>
        <taxon>Dikarya</taxon>
        <taxon>Ascomycota</taxon>
        <taxon>Pezizomycotina</taxon>
        <taxon>Eurotiomycetes</taxon>
        <taxon>Eurotiomycetidae</taxon>
        <taxon>Onygenales</taxon>
        <taxon>Nannizziopsiaceae</taxon>
        <taxon>Emydomyces</taxon>
    </lineage>
</organism>
<feature type="compositionally biased region" description="Polar residues" evidence="11">
    <location>
        <begin position="1"/>
        <end position="18"/>
    </location>
</feature>
<sequence>MSPGTVNQSGNLTSSTPKKQIPPRSEPHSSIPNVQANAHPPPGSSLLTSIQVYSTRVPQTWITPFCGASAGIASGIVTCPLDVIKTKLQAQGGFQLRRNGKLVETGTLYKGMIGTGRMIWKDEGIRGLYRGLGPMLLGYLPTWAIYLTIYDRSREYFWERTENWWMARGYASLTAGTCSTIATNPIWVIKTRLMSQSFTPSTNGNRAPWHYKNTLDAARKMYASEGIRAFYSGLTPALLGLSHVAIQFPLYEYFKMAFTGFGIGEHPDEGHTHWLGISAATFLSKVCASTATYPHEVLRTRLQTQQRSEPAASPEGIAFRGALEQPLDHGRPPGLGAGASSSDGMRNRPRYRGVIRTCQTILREEGWRAFYAGIGTNLFRAVPAAMTTMLTYEYLRNIVHWSQHEGNRVLIEAATAPY</sequence>
<feature type="repeat" description="Solcar" evidence="9">
    <location>
        <begin position="272"/>
        <end position="398"/>
    </location>
</feature>
<dbReference type="SUPFAM" id="SSF103506">
    <property type="entry name" value="Mitochondrial carrier"/>
    <property type="match status" value="1"/>
</dbReference>
<evidence type="ECO:0008006" key="15">
    <source>
        <dbReference type="Google" id="ProtNLM"/>
    </source>
</evidence>
<evidence type="ECO:0000256" key="6">
    <source>
        <dbReference type="ARBA" id="ARBA00022989"/>
    </source>
</evidence>